<dbReference type="Proteomes" id="UP001165297">
    <property type="component" value="Unassembled WGS sequence"/>
</dbReference>
<name>A0ABS8AGG3_9BACT</name>
<comment type="caution">
    <text evidence="2">The sequence shown here is derived from an EMBL/GenBank/DDBJ whole genome shotgun (WGS) entry which is preliminary data.</text>
</comment>
<keyword evidence="1" id="KW-1133">Transmembrane helix</keyword>
<evidence type="ECO:0000313" key="2">
    <source>
        <dbReference type="EMBL" id="MCB2379526.1"/>
    </source>
</evidence>
<dbReference type="RefSeq" id="WP_226188541.1">
    <property type="nucleotide sequence ID" value="NZ_JAJADQ010000010.1"/>
</dbReference>
<keyword evidence="1" id="KW-0472">Membrane</keyword>
<accession>A0ABS8AGG3</accession>
<keyword evidence="3" id="KW-1185">Reference proteome</keyword>
<sequence length="124" mass="13710">MFKPGTLRIFAILAMLLSVAGLLLSLLLVKQSGSFLLPIISWALMLWASFLGFRLAAYKLYAEEYKKVGIRIYAISLAFIAFLTVGLMLGFVLSLGILGSLWGLKRNYDEWPSTSVEEADADTV</sequence>
<keyword evidence="1" id="KW-0812">Transmembrane</keyword>
<evidence type="ECO:0000256" key="1">
    <source>
        <dbReference type="SAM" id="Phobius"/>
    </source>
</evidence>
<feature type="transmembrane region" description="Helical" evidence="1">
    <location>
        <begin position="77"/>
        <end position="102"/>
    </location>
</feature>
<proteinExistence type="predicted"/>
<reference evidence="2" key="1">
    <citation type="submission" date="2021-10" db="EMBL/GenBank/DDBJ databases">
        <authorList>
            <person name="Dean J.D."/>
            <person name="Kim M.K."/>
            <person name="Newey C.N."/>
            <person name="Stoker T.S."/>
            <person name="Thompson D.W."/>
            <person name="Grose J.H."/>
        </authorList>
    </citation>
    <scope>NUCLEOTIDE SEQUENCE</scope>
    <source>
        <strain evidence="2">BT635</strain>
    </source>
</reference>
<protein>
    <submittedName>
        <fullName evidence="2">Uncharacterized protein</fullName>
    </submittedName>
</protein>
<evidence type="ECO:0000313" key="3">
    <source>
        <dbReference type="Proteomes" id="UP001165297"/>
    </source>
</evidence>
<feature type="transmembrane region" description="Helical" evidence="1">
    <location>
        <begin position="35"/>
        <end position="56"/>
    </location>
</feature>
<gene>
    <name evidence="2" type="ORF">LGH70_18155</name>
</gene>
<feature type="transmembrane region" description="Helical" evidence="1">
    <location>
        <begin position="7"/>
        <end position="29"/>
    </location>
</feature>
<dbReference type="EMBL" id="JAJADQ010000010">
    <property type="protein sequence ID" value="MCB2379526.1"/>
    <property type="molecule type" value="Genomic_DNA"/>
</dbReference>
<organism evidence="2 3">
    <name type="scientific">Hymenobacter nitidus</name>
    <dbReference type="NCBI Taxonomy" id="2880929"/>
    <lineage>
        <taxon>Bacteria</taxon>
        <taxon>Pseudomonadati</taxon>
        <taxon>Bacteroidota</taxon>
        <taxon>Cytophagia</taxon>
        <taxon>Cytophagales</taxon>
        <taxon>Hymenobacteraceae</taxon>
        <taxon>Hymenobacter</taxon>
    </lineage>
</organism>